<dbReference type="InterPro" id="IPR022790">
    <property type="entry name" value="GH26_dom"/>
</dbReference>
<evidence type="ECO:0000256" key="1">
    <source>
        <dbReference type="ARBA" id="ARBA00007754"/>
    </source>
</evidence>
<evidence type="ECO:0000256" key="5">
    <source>
        <dbReference type="SAM" id="MobiDB-lite"/>
    </source>
</evidence>
<dbReference type="STRING" id="326424.FRAAL0656"/>
<organism evidence="7 8">
    <name type="scientific">Frankia alni (strain DSM 45986 / CECT 9034 / ACN14a)</name>
    <dbReference type="NCBI Taxonomy" id="326424"/>
    <lineage>
        <taxon>Bacteria</taxon>
        <taxon>Bacillati</taxon>
        <taxon>Actinomycetota</taxon>
        <taxon>Actinomycetes</taxon>
        <taxon>Frankiales</taxon>
        <taxon>Frankiaceae</taxon>
        <taxon>Frankia</taxon>
    </lineage>
</organism>
<dbReference type="GO" id="GO:0006080">
    <property type="term" value="P:substituted mannan metabolic process"/>
    <property type="evidence" value="ECO:0007669"/>
    <property type="project" value="InterPro"/>
</dbReference>
<protein>
    <recommendedName>
        <fullName evidence="6">GH26 domain-containing protein</fullName>
    </recommendedName>
</protein>
<dbReference type="EMBL" id="CT573213">
    <property type="protein sequence ID" value="CAJ59330.1"/>
    <property type="molecule type" value="Genomic_DNA"/>
</dbReference>
<keyword evidence="2 4" id="KW-0378">Hydrolase</keyword>
<feature type="compositionally biased region" description="Low complexity" evidence="5">
    <location>
        <begin position="96"/>
        <end position="122"/>
    </location>
</feature>
<feature type="region of interest" description="Disordered" evidence="5">
    <location>
        <begin position="72"/>
        <end position="122"/>
    </location>
</feature>
<dbReference type="Gene3D" id="3.20.20.80">
    <property type="entry name" value="Glycosidases"/>
    <property type="match status" value="1"/>
</dbReference>
<keyword evidence="3 4" id="KW-0326">Glycosidase</keyword>
<evidence type="ECO:0000256" key="4">
    <source>
        <dbReference type="PROSITE-ProRule" id="PRU01100"/>
    </source>
</evidence>
<dbReference type="SUPFAM" id="SSF51445">
    <property type="entry name" value="(Trans)glycosidases"/>
    <property type="match status" value="1"/>
</dbReference>
<gene>
    <name evidence="7" type="ordered locus">FRAAL0656</name>
</gene>
<proteinExistence type="inferred from homology"/>
<evidence type="ECO:0000256" key="2">
    <source>
        <dbReference type="ARBA" id="ARBA00022801"/>
    </source>
</evidence>
<name>Q0RSX4_FRAAA</name>
<accession>Q0RSX4</accession>
<dbReference type="KEGG" id="fal:FRAAL0656"/>
<reference evidence="7 8" key="1">
    <citation type="journal article" date="2007" name="Genome Res.">
        <title>Genome characteristics of facultatively symbiotic Frankia sp. strains reflect host range and host plant biogeography.</title>
        <authorList>
            <person name="Normand P."/>
            <person name="Lapierre P."/>
            <person name="Tisa L.S."/>
            <person name="Gogarten J.P."/>
            <person name="Alloisio N."/>
            <person name="Bagnarol E."/>
            <person name="Bassi C.A."/>
            <person name="Berry A.M."/>
            <person name="Bickhart D.M."/>
            <person name="Choisne N."/>
            <person name="Couloux A."/>
            <person name="Cournoyer B."/>
            <person name="Cruveiller S."/>
            <person name="Daubin V."/>
            <person name="Demange N."/>
            <person name="Francino M.P."/>
            <person name="Goltsman E."/>
            <person name="Huang Y."/>
            <person name="Kopp O.R."/>
            <person name="Labarre L."/>
            <person name="Lapidus A."/>
            <person name="Lavire C."/>
            <person name="Marechal J."/>
            <person name="Martinez M."/>
            <person name="Mastronunzio J.E."/>
            <person name="Mullin B.C."/>
            <person name="Niemann J."/>
            <person name="Pujic P."/>
            <person name="Rawnsley T."/>
            <person name="Rouy Z."/>
            <person name="Schenowitz C."/>
            <person name="Sellstedt A."/>
            <person name="Tavares F."/>
            <person name="Tomkins J.P."/>
            <person name="Vallenet D."/>
            <person name="Valverde C."/>
            <person name="Wall L.G."/>
            <person name="Wang Y."/>
            <person name="Medigue C."/>
            <person name="Benson D.R."/>
        </authorList>
    </citation>
    <scope>NUCLEOTIDE SEQUENCE [LARGE SCALE GENOMIC DNA]</scope>
    <source>
        <strain evidence="8">DSM 45986 / CECT 9034 / ACN14a</strain>
    </source>
</reference>
<dbReference type="AlphaFoldDB" id="Q0RSX4"/>
<feature type="compositionally biased region" description="Basic residues" evidence="5">
    <location>
        <begin position="16"/>
        <end position="26"/>
    </location>
</feature>
<dbReference type="RefSeq" id="WP_011601904.1">
    <property type="nucleotide sequence ID" value="NC_008278.1"/>
</dbReference>
<dbReference type="Proteomes" id="UP000000657">
    <property type="component" value="Chromosome"/>
</dbReference>
<feature type="active site" description="Proton donor" evidence="4">
    <location>
        <position position="266"/>
    </location>
</feature>
<dbReference type="PANTHER" id="PTHR40079">
    <property type="entry name" value="MANNAN ENDO-1,4-BETA-MANNOSIDASE E-RELATED"/>
    <property type="match status" value="1"/>
</dbReference>
<feature type="active site" description="Nucleophile" evidence="4">
    <location>
        <position position="373"/>
    </location>
</feature>
<dbReference type="OrthoDB" id="9816550at2"/>
<evidence type="ECO:0000313" key="8">
    <source>
        <dbReference type="Proteomes" id="UP000000657"/>
    </source>
</evidence>
<dbReference type="InterPro" id="IPR017853">
    <property type="entry name" value="GH"/>
</dbReference>
<dbReference type="GO" id="GO:0016985">
    <property type="term" value="F:mannan endo-1,4-beta-mannosidase activity"/>
    <property type="evidence" value="ECO:0007669"/>
    <property type="project" value="InterPro"/>
</dbReference>
<evidence type="ECO:0000256" key="3">
    <source>
        <dbReference type="ARBA" id="ARBA00023295"/>
    </source>
</evidence>
<dbReference type="PROSITE" id="PS51764">
    <property type="entry name" value="GH26"/>
    <property type="match status" value="1"/>
</dbReference>
<dbReference type="HOGENOM" id="CLU_033703_0_0_11"/>
<comment type="similarity">
    <text evidence="1 4">Belongs to the glycosyl hydrolase 26 family.</text>
</comment>
<sequence>MKHRSEGNPSPPRARAGSRRRRRRPHHPAWIASLGVLALLAAAIGWSIAPAHDSAGDDGSTVEAAAVHVNARHHGGDPKATPSASARPSGTGRGHVPAASPSPSRAGAGAPAATTTATTAKPVVPALTKPAVPTIRPTAKPPAAPVPIVPAGGGGGSVPGGMSGVSAGSMTQVRAWESFRGSPVNAVLTFADRSSWQTITNPWLGSGPEKFSTFNGTWIISQPFFPTGGGDMNSCASGAYSGHWADFGRWLVSKGRPASIIRLAWEFNGNWFPWSVSKTNATTWVNCFRQVVGAIRSTDPQARIDWALNAHSGGAWSVYPGDQYVDIIGIDSYDQWPASTTDAAFAKQCADPTGLCSVIAFARTHGKQFSVPEWGLVSKSDTGAGRAGQAGGDNPVYVRNMYQTFAANRDVLAYETYFNNSEAGNVHSSLVGPNENPTAAATYASLW</sequence>
<evidence type="ECO:0000259" key="6">
    <source>
        <dbReference type="PROSITE" id="PS51764"/>
    </source>
</evidence>
<dbReference type="eggNOG" id="COG4124">
    <property type="taxonomic scope" value="Bacteria"/>
</dbReference>
<dbReference type="PANTHER" id="PTHR40079:SF4">
    <property type="entry name" value="GH26 DOMAIN-CONTAINING PROTEIN-RELATED"/>
    <property type="match status" value="1"/>
</dbReference>
<keyword evidence="8" id="KW-1185">Reference proteome</keyword>
<feature type="domain" description="GH26" evidence="6">
    <location>
        <begin position="113"/>
        <end position="447"/>
    </location>
</feature>
<dbReference type="InterPro" id="IPR000805">
    <property type="entry name" value="Glyco_hydro_26"/>
</dbReference>
<feature type="region of interest" description="Disordered" evidence="5">
    <location>
        <begin position="1"/>
        <end position="26"/>
    </location>
</feature>
<evidence type="ECO:0000313" key="7">
    <source>
        <dbReference type="EMBL" id="CAJ59330.1"/>
    </source>
</evidence>
<dbReference type="Pfam" id="PF02156">
    <property type="entry name" value="Glyco_hydro_26"/>
    <property type="match status" value="1"/>
</dbReference>